<dbReference type="InterPro" id="IPR000641">
    <property type="entry name" value="CbxX/CfxQ"/>
</dbReference>
<dbReference type="PANTHER" id="PTHR43392">
    <property type="entry name" value="AAA-TYPE ATPASE FAMILY PROTEIN / ANKYRIN REPEAT FAMILY PROTEIN"/>
    <property type="match status" value="1"/>
</dbReference>
<dbReference type="FunFam" id="3.40.50.300:FF:000216">
    <property type="entry name" value="Type VII secretion ATPase EccA"/>
    <property type="match status" value="1"/>
</dbReference>
<dbReference type="InterPro" id="IPR027417">
    <property type="entry name" value="P-loop_NTPase"/>
</dbReference>
<gene>
    <name evidence="5" type="primary">cbbX</name>
</gene>
<feature type="domain" description="AAA+ ATPase" evidence="4">
    <location>
        <begin position="60"/>
        <end position="199"/>
    </location>
</feature>
<dbReference type="Pfam" id="PF00004">
    <property type="entry name" value="AAA"/>
    <property type="match status" value="1"/>
</dbReference>
<dbReference type="SUPFAM" id="SSF52540">
    <property type="entry name" value="P-loop containing nucleoside triphosphate hydrolases"/>
    <property type="match status" value="1"/>
</dbReference>
<dbReference type="GO" id="GO:0005524">
    <property type="term" value="F:ATP binding"/>
    <property type="evidence" value="ECO:0007669"/>
    <property type="project" value="UniProtKB-KW"/>
</dbReference>
<dbReference type="CDD" id="cd00009">
    <property type="entry name" value="AAA"/>
    <property type="match status" value="1"/>
</dbReference>
<organism evidence="5">
    <name type="scientific">uncultured marine type-A Synechococcus 5B2</name>
    <dbReference type="NCBI Taxonomy" id="359140"/>
    <lineage>
        <taxon>Bacteria</taxon>
        <taxon>Bacillati</taxon>
        <taxon>Cyanobacteriota</taxon>
        <taxon>Cyanophyceae</taxon>
        <taxon>Synechococcales</taxon>
        <taxon>Synechococcaceae</taxon>
        <taxon>Synechococcus</taxon>
        <taxon>environmental samples</taxon>
    </lineage>
</organism>
<dbReference type="GO" id="GO:0016887">
    <property type="term" value="F:ATP hydrolysis activity"/>
    <property type="evidence" value="ECO:0007669"/>
    <property type="project" value="InterPro"/>
</dbReference>
<dbReference type="EMBL" id="DQ284920">
    <property type="protein sequence ID" value="ABB92210.1"/>
    <property type="molecule type" value="Genomic_DNA"/>
</dbReference>
<dbReference type="AlphaFoldDB" id="Q0QM51"/>
<dbReference type="PANTHER" id="PTHR43392:SF2">
    <property type="entry name" value="AAA-TYPE ATPASE FAMILY PROTEIN _ ANKYRIN REPEAT FAMILY PROTEIN"/>
    <property type="match status" value="1"/>
</dbReference>
<dbReference type="InterPro" id="IPR050773">
    <property type="entry name" value="CbxX/CfxQ_RuBisCO_ESX"/>
</dbReference>
<dbReference type="PRINTS" id="PR00820">
    <property type="entry name" value="CBXXCFQX"/>
</dbReference>
<comment type="similarity">
    <text evidence="1">Belongs to the CbxX/CfxQ family.</text>
</comment>
<dbReference type="InterPro" id="IPR000470">
    <property type="entry name" value="CbxX/CfqX_mono"/>
</dbReference>
<evidence type="ECO:0000256" key="2">
    <source>
        <dbReference type="ARBA" id="ARBA00022741"/>
    </source>
</evidence>
<dbReference type="Gene3D" id="3.40.50.300">
    <property type="entry name" value="P-loop containing nucleotide triphosphate hydrolases"/>
    <property type="match status" value="1"/>
</dbReference>
<sequence>MPSSVDLAATFAESGVAGVLEQLDRDLIGLAPVKTRIREIAALLLVDQARQQLELPSTAPSLHMSFTGHPGTGKTTVAQRMSQILHRLGYLRKGHVVTATRDDLVGQYVGHTAPKTKEMLKRAKGGVLFIDEAYYLYKPHNERDYGAEAIEILLQEMESQRSDVVVIFAGYKDRMDTFYSSNPGLSSRVAHHLDFPDYSDDELMAIAGLLLEAQHYQFSAEAKMAFSEYVSRRRQLPFFANARSVRNALDRARLRQANRLFSRMGESLTKQDLTTIEAADIRASRVFKGEVEGHHPGGQPAT</sequence>
<evidence type="ECO:0000256" key="1">
    <source>
        <dbReference type="ARBA" id="ARBA00010378"/>
    </source>
</evidence>
<dbReference type="InterPro" id="IPR003593">
    <property type="entry name" value="AAA+_ATPase"/>
</dbReference>
<name>Q0QM51_9SYNE</name>
<evidence type="ECO:0000256" key="3">
    <source>
        <dbReference type="ARBA" id="ARBA00022840"/>
    </source>
</evidence>
<accession>Q0QM51</accession>
<evidence type="ECO:0000259" key="4">
    <source>
        <dbReference type="SMART" id="SM00382"/>
    </source>
</evidence>
<dbReference type="Pfam" id="PF17866">
    <property type="entry name" value="AAA_lid_6"/>
    <property type="match status" value="1"/>
</dbReference>
<evidence type="ECO:0000313" key="5">
    <source>
        <dbReference type="EMBL" id="ABB92210.1"/>
    </source>
</evidence>
<keyword evidence="2" id="KW-0547">Nucleotide-binding</keyword>
<reference evidence="5" key="1">
    <citation type="journal article" date="2006" name="Mar. Ecol. Prog. Ser.">
        <title>Gene diversity and organization in rbcL-containing genome fragments from uncultivated Synechococcus in the Gulf of Mexico.</title>
        <authorList>
            <person name="John D.E."/>
            <person name="Wawrik B."/>
            <person name="Tabita F.R."/>
            <person name="Paul J.H."/>
        </authorList>
    </citation>
    <scope>NUCLEOTIDE SEQUENCE</scope>
</reference>
<protein>
    <submittedName>
        <fullName evidence="5">RuBisCO-expression protein</fullName>
    </submittedName>
</protein>
<dbReference type="InterPro" id="IPR041627">
    <property type="entry name" value="AAA_lid_6"/>
</dbReference>
<dbReference type="Gene3D" id="1.10.8.60">
    <property type="match status" value="1"/>
</dbReference>
<dbReference type="PRINTS" id="PR00819">
    <property type="entry name" value="CBXCFQXSUPER"/>
</dbReference>
<dbReference type="InterPro" id="IPR003959">
    <property type="entry name" value="ATPase_AAA_core"/>
</dbReference>
<dbReference type="NCBIfam" id="TIGR02880">
    <property type="entry name" value="cbbX_cfxQ"/>
    <property type="match status" value="1"/>
</dbReference>
<dbReference type="FunFam" id="1.10.8.60:FF:000214">
    <property type="entry name" value="CbbX protein"/>
    <property type="match status" value="1"/>
</dbReference>
<proteinExistence type="inferred from homology"/>
<dbReference type="SMART" id="SM00382">
    <property type="entry name" value="AAA"/>
    <property type="match status" value="1"/>
</dbReference>
<keyword evidence="3" id="KW-0067">ATP-binding</keyword>